<dbReference type="SUPFAM" id="SSF48726">
    <property type="entry name" value="Immunoglobulin"/>
    <property type="match status" value="3"/>
</dbReference>
<evidence type="ECO:0000256" key="5">
    <source>
        <dbReference type="ARBA" id="ARBA00023136"/>
    </source>
</evidence>
<feature type="domain" description="Ig-like" evidence="10">
    <location>
        <begin position="43"/>
        <end position="136"/>
    </location>
</feature>
<feature type="compositionally biased region" description="Low complexity" evidence="9">
    <location>
        <begin position="398"/>
        <end position="441"/>
    </location>
</feature>
<keyword evidence="7" id="KW-0325">Glycoprotein</keyword>
<dbReference type="RefSeq" id="XP_037894316.1">
    <property type="nucleotide sequence ID" value="XM_038038388.1"/>
</dbReference>
<sequence>MGQMNCYKCMLLSMMITLLALFNGFSQFLVFAQGHSQPDEPEPEFLSQLSNMTVAQGRDVSFTCVVNNLGQYRVAWIKSDSKAILGIHTHMVSLNPRLSVTHNGHNTWKLHISHVHLNDSGSYMCQVNTDPMKSQSGYLDVVVPPDILNHPDQNLEENVTNEGGIITLICSATGVPKPTVQWRRENLKDIVLRIESRERQVVKTVEGEKLVLGNVHRTDMGGYLCIASNGIPPSVSKRFDVHVNFPPSIKAVNQLVAAPVEREVTLECIVEVYPKPLNGWYRNEGNLKLHNSNKYNISEGMINMYTWHLNLTIRHIMKSDFGAYSCSSVNALGKSEARIRLQELRLPPKPTTTPTPYVHTTATPRRKPPLNMNKDLNEVVRAKGTHFSSNTLKENEISNGIVSSSNSGNSNSNSGRSSSSASGSNVYSSNRESSTNGVGVGVSGPNNINAANGLINGAEVHTQLPARNSYEKTHKTPPVVPSPRSPWVITNEAVTKLGSQRTVNVGTSLVVALCTFFYGSQIYAISTPN</sequence>
<keyword evidence="3" id="KW-0732">Signal</keyword>
<feature type="domain" description="Ig-like" evidence="10">
    <location>
        <begin position="145"/>
        <end position="236"/>
    </location>
</feature>
<dbReference type="PANTHER" id="PTHR12231:SF265">
    <property type="entry name" value="DPR-INTERACTING PROTEIN LAMBDA"/>
    <property type="match status" value="1"/>
</dbReference>
<dbReference type="FunFam" id="2.60.40.10:FF:000328">
    <property type="entry name" value="CLUMA_CG000981, isoform A"/>
    <property type="match status" value="1"/>
</dbReference>
<evidence type="ECO:0000313" key="15">
    <source>
        <dbReference type="RefSeq" id="XP_037894315.1"/>
    </source>
</evidence>
<dbReference type="InterPro" id="IPR013783">
    <property type="entry name" value="Ig-like_fold"/>
</dbReference>
<evidence type="ECO:0000256" key="4">
    <source>
        <dbReference type="ARBA" id="ARBA00022737"/>
    </source>
</evidence>
<evidence type="ECO:0000313" key="13">
    <source>
        <dbReference type="RefSeq" id="XP_037894313.1"/>
    </source>
</evidence>
<keyword evidence="2" id="KW-1003">Cell membrane</keyword>
<dbReference type="GeneID" id="119640392"/>
<dbReference type="InterPro" id="IPR013098">
    <property type="entry name" value="Ig_I-set"/>
</dbReference>
<accession>A0A9C5Z773</accession>
<keyword evidence="4" id="KW-0677">Repeat</keyword>
<evidence type="ECO:0000313" key="12">
    <source>
        <dbReference type="RefSeq" id="XP_037894312.1"/>
    </source>
</evidence>
<dbReference type="PROSITE" id="PS50835">
    <property type="entry name" value="IG_LIKE"/>
    <property type="match status" value="3"/>
</dbReference>
<dbReference type="InterPro" id="IPR003599">
    <property type="entry name" value="Ig_sub"/>
</dbReference>
<dbReference type="RefSeq" id="XP_037894313.1">
    <property type="nucleotide sequence ID" value="XM_038038385.1"/>
</dbReference>
<comment type="subcellular location">
    <subcellularLocation>
        <location evidence="1">Cell membrane</location>
    </subcellularLocation>
</comment>
<dbReference type="PANTHER" id="PTHR12231">
    <property type="entry name" value="CTX-RELATED TYPE I TRANSMEMBRANE PROTEIN"/>
    <property type="match status" value="1"/>
</dbReference>
<dbReference type="RefSeq" id="XP_037894312.1">
    <property type="nucleotide sequence ID" value="XM_038038384.1"/>
</dbReference>
<dbReference type="InterPro" id="IPR051170">
    <property type="entry name" value="Neural/epithelial_adhesion"/>
</dbReference>
<dbReference type="GO" id="GO:0005886">
    <property type="term" value="C:plasma membrane"/>
    <property type="evidence" value="ECO:0007669"/>
    <property type="project" value="UniProtKB-SubCell"/>
</dbReference>
<evidence type="ECO:0000256" key="6">
    <source>
        <dbReference type="ARBA" id="ARBA00023157"/>
    </source>
</evidence>
<keyword evidence="5" id="KW-0472">Membrane</keyword>
<proteinExistence type="predicted"/>
<dbReference type="Pfam" id="PF13927">
    <property type="entry name" value="Ig_3"/>
    <property type="match status" value="1"/>
</dbReference>
<keyword evidence="11" id="KW-1185">Reference proteome</keyword>
<feature type="domain" description="Ig-like" evidence="10">
    <location>
        <begin position="247"/>
        <end position="342"/>
    </location>
</feature>
<dbReference type="KEGG" id="gfs:119640392"/>
<dbReference type="RefSeq" id="XP_037894314.1">
    <property type="nucleotide sequence ID" value="XM_038038386.1"/>
</dbReference>
<dbReference type="InterPro" id="IPR003598">
    <property type="entry name" value="Ig_sub2"/>
</dbReference>
<dbReference type="Pfam" id="PF07679">
    <property type="entry name" value="I-set"/>
    <property type="match status" value="2"/>
</dbReference>
<dbReference type="InterPro" id="IPR007110">
    <property type="entry name" value="Ig-like_dom"/>
</dbReference>
<name>A0A9C5Z773_9MUSC</name>
<evidence type="ECO:0000256" key="7">
    <source>
        <dbReference type="ARBA" id="ARBA00023180"/>
    </source>
</evidence>
<protein>
    <submittedName>
        <fullName evidence="12 13">Protein amalgam</fullName>
    </submittedName>
</protein>
<evidence type="ECO:0000313" key="14">
    <source>
        <dbReference type="RefSeq" id="XP_037894314.1"/>
    </source>
</evidence>
<feature type="region of interest" description="Disordered" evidence="9">
    <location>
        <begin position="384"/>
        <end position="441"/>
    </location>
</feature>
<dbReference type="Proteomes" id="UP000092443">
    <property type="component" value="Unplaced"/>
</dbReference>
<evidence type="ECO:0000313" key="11">
    <source>
        <dbReference type="Proteomes" id="UP000092443"/>
    </source>
</evidence>
<dbReference type="RefSeq" id="XP_037894315.1">
    <property type="nucleotide sequence ID" value="XM_038038387.1"/>
</dbReference>
<dbReference type="InterPro" id="IPR036179">
    <property type="entry name" value="Ig-like_dom_sf"/>
</dbReference>
<feature type="region of interest" description="Disordered" evidence="9">
    <location>
        <begin position="346"/>
        <end position="372"/>
    </location>
</feature>
<evidence type="ECO:0000256" key="8">
    <source>
        <dbReference type="ARBA" id="ARBA00023319"/>
    </source>
</evidence>
<evidence type="ECO:0000256" key="9">
    <source>
        <dbReference type="SAM" id="MobiDB-lite"/>
    </source>
</evidence>
<evidence type="ECO:0000256" key="3">
    <source>
        <dbReference type="ARBA" id="ARBA00022729"/>
    </source>
</evidence>
<feature type="compositionally biased region" description="Low complexity" evidence="9">
    <location>
        <begin position="354"/>
        <end position="363"/>
    </location>
</feature>
<organism evidence="11 13">
    <name type="scientific">Glossina fuscipes</name>
    <dbReference type="NCBI Taxonomy" id="7396"/>
    <lineage>
        <taxon>Eukaryota</taxon>
        <taxon>Metazoa</taxon>
        <taxon>Ecdysozoa</taxon>
        <taxon>Arthropoda</taxon>
        <taxon>Hexapoda</taxon>
        <taxon>Insecta</taxon>
        <taxon>Pterygota</taxon>
        <taxon>Neoptera</taxon>
        <taxon>Endopterygota</taxon>
        <taxon>Diptera</taxon>
        <taxon>Brachycera</taxon>
        <taxon>Muscomorpha</taxon>
        <taxon>Hippoboscoidea</taxon>
        <taxon>Glossinidae</taxon>
        <taxon>Glossina</taxon>
    </lineage>
</organism>
<keyword evidence="6" id="KW-1015">Disulfide bond</keyword>
<evidence type="ECO:0000256" key="1">
    <source>
        <dbReference type="ARBA" id="ARBA00004236"/>
    </source>
</evidence>
<evidence type="ECO:0000313" key="16">
    <source>
        <dbReference type="RefSeq" id="XP_037894316.1"/>
    </source>
</evidence>
<gene>
    <name evidence="12 13 14 15 16" type="primary">LOC119640392</name>
</gene>
<dbReference type="SMART" id="SM00409">
    <property type="entry name" value="IG"/>
    <property type="match status" value="3"/>
</dbReference>
<dbReference type="GO" id="GO:0043005">
    <property type="term" value="C:neuron projection"/>
    <property type="evidence" value="ECO:0007669"/>
    <property type="project" value="TreeGrafter"/>
</dbReference>
<evidence type="ECO:0000259" key="10">
    <source>
        <dbReference type="PROSITE" id="PS50835"/>
    </source>
</evidence>
<reference evidence="12 13" key="1">
    <citation type="submission" date="2025-04" db="UniProtKB">
        <authorList>
            <consortium name="RefSeq"/>
        </authorList>
    </citation>
    <scope>IDENTIFICATION</scope>
    <source>
        <tissue evidence="12 13">Whole body pupa</tissue>
    </source>
</reference>
<dbReference type="SMART" id="SM00408">
    <property type="entry name" value="IGc2"/>
    <property type="match status" value="3"/>
</dbReference>
<dbReference type="Gene3D" id="2.60.40.10">
    <property type="entry name" value="Immunoglobulins"/>
    <property type="match status" value="3"/>
</dbReference>
<keyword evidence="8" id="KW-0393">Immunoglobulin domain</keyword>
<dbReference type="AlphaFoldDB" id="A0A9C5Z773"/>
<evidence type="ECO:0000256" key="2">
    <source>
        <dbReference type="ARBA" id="ARBA00022475"/>
    </source>
</evidence>